<dbReference type="PANTHER" id="PTHR43286:SF1">
    <property type="entry name" value="ENDONUCLEASE III-LIKE PROTEIN 1"/>
    <property type="match status" value="1"/>
</dbReference>
<dbReference type="GO" id="GO:0006289">
    <property type="term" value="P:nucleotide-excision repair"/>
    <property type="evidence" value="ECO:0000318"/>
    <property type="project" value="GO_Central"/>
</dbReference>
<dbReference type="STRING" id="35128.B8LD98"/>
<dbReference type="HOGENOM" id="CLU_656393_0_0_1"/>
<feature type="compositionally biased region" description="Polar residues" evidence="5">
    <location>
        <begin position="42"/>
        <end position="51"/>
    </location>
</feature>
<feature type="region of interest" description="Disordered" evidence="5">
    <location>
        <begin position="171"/>
        <end position="195"/>
    </location>
</feature>
<feature type="compositionally biased region" description="Acidic residues" evidence="5">
    <location>
        <begin position="25"/>
        <end position="36"/>
    </location>
</feature>
<accession>B8LD98</accession>
<dbReference type="InterPro" id="IPR011257">
    <property type="entry name" value="DNA_glycosylase"/>
</dbReference>
<dbReference type="eggNOG" id="ENOG502SVNP">
    <property type="taxonomic scope" value="Eukaryota"/>
</dbReference>
<evidence type="ECO:0000313" key="7">
    <source>
        <dbReference type="Proteomes" id="UP000001449"/>
    </source>
</evidence>
<feature type="region of interest" description="Disordered" evidence="5">
    <location>
        <begin position="218"/>
        <end position="257"/>
    </location>
</feature>
<feature type="compositionally biased region" description="Polar residues" evidence="5">
    <location>
        <begin position="78"/>
        <end position="90"/>
    </location>
</feature>
<dbReference type="CDD" id="cd00056">
    <property type="entry name" value="ENDO3c"/>
    <property type="match status" value="1"/>
</dbReference>
<gene>
    <name evidence="6" type="ORF">THAPSDRAFT_11174</name>
</gene>
<evidence type="ECO:0000256" key="2">
    <source>
        <dbReference type="ARBA" id="ARBA00022801"/>
    </source>
</evidence>
<sequence>MSNDDDDGWERPIGLLPEEAICIDSSDDDDEDEDALVADGEATNTNDSSVASLGETDDRATSNPFFASRREVHRNVAKSGSKSKTISSYFVKQKPTKRDRDGTTTTDTREPICKSDDDKQDNIDAANDKSSGSGEYDDEAPTNETSEDHATTCTQLHDGMDVLNQTTESDDIKGDIADTSSNDNINQTDRTQSTEHEAMDDVNPFACFAFQSASEQQSTSGLSLSIQRRKRQNETPTQHNQHSSKKIATSSSAQPSFRDTIQNKQQLQECIHKWHSFSDPSAPLEQRRFQVLIAARLHARCQESVVRTAMYNLRKHFSEKQNDEVEGVVQEGAASQSVMRGLTPQSLANADHETEIANLLSSVHYCNTKSKQIVEASQNIMRKFGGEVPESKNQLQEITGIGPKLAEILTVVNTRSSYS</sequence>
<name>B8LD98_THAPS</name>
<dbReference type="InParanoid" id="B8LD98"/>
<feature type="compositionally biased region" description="Basic and acidic residues" evidence="5">
    <location>
        <begin position="96"/>
        <end position="122"/>
    </location>
</feature>
<dbReference type="Proteomes" id="UP000001449">
    <property type="component" value="Unassembled WGS sequence"/>
</dbReference>
<evidence type="ECO:0000256" key="1">
    <source>
        <dbReference type="ARBA" id="ARBA00022763"/>
    </source>
</evidence>
<keyword evidence="2" id="KW-0378">Hydrolase</keyword>
<dbReference type="PANTHER" id="PTHR43286">
    <property type="entry name" value="ENDONUCLEASE III-LIKE PROTEIN 1"/>
    <property type="match status" value="1"/>
</dbReference>
<reference evidence="6 7" key="1">
    <citation type="journal article" date="2004" name="Science">
        <title>The genome of the diatom Thalassiosira pseudonana: ecology, evolution, and metabolism.</title>
        <authorList>
            <person name="Armbrust E.V."/>
            <person name="Berges J.A."/>
            <person name="Bowler C."/>
            <person name="Green B.R."/>
            <person name="Martinez D."/>
            <person name="Putnam N.H."/>
            <person name="Zhou S."/>
            <person name="Allen A.E."/>
            <person name="Apt K.E."/>
            <person name="Bechner M."/>
            <person name="Brzezinski M.A."/>
            <person name="Chaal B.K."/>
            <person name="Chiovitti A."/>
            <person name="Davis A.K."/>
            <person name="Demarest M.S."/>
            <person name="Detter J.C."/>
            <person name="Glavina T."/>
            <person name="Goodstein D."/>
            <person name="Hadi M.Z."/>
            <person name="Hellsten U."/>
            <person name="Hildebrand M."/>
            <person name="Jenkins B.D."/>
            <person name="Jurka J."/>
            <person name="Kapitonov V.V."/>
            <person name="Kroger N."/>
            <person name="Lau W.W."/>
            <person name="Lane T.W."/>
            <person name="Larimer F.W."/>
            <person name="Lippmeier J.C."/>
            <person name="Lucas S."/>
            <person name="Medina M."/>
            <person name="Montsant A."/>
            <person name="Obornik M."/>
            <person name="Parker M.S."/>
            <person name="Palenik B."/>
            <person name="Pazour G.J."/>
            <person name="Richardson P.M."/>
            <person name="Rynearson T.A."/>
            <person name="Saito M.A."/>
            <person name="Schwartz D.C."/>
            <person name="Thamatrakoln K."/>
            <person name="Valentin K."/>
            <person name="Vardi A."/>
            <person name="Wilkerson F.P."/>
            <person name="Rokhsar D.S."/>
        </authorList>
    </citation>
    <scope>NUCLEOTIDE SEQUENCE [LARGE SCALE GENOMIC DNA]</scope>
    <source>
        <strain evidence="6 7">CCMP1335</strain>
    </source>
</reference>
<dbReference type="InterPro" id="IPR003265">
    <property type="entry name" value="HhH-GPD_domain"/>
</dbReference>
<dbReference type="GO" id="GO:0006285">
    <property type="term" value="P:base-excision repair, AP site formation"/>
    <property type="evidence" value="ECO:0000318"/>
    <property type="project" value="GO_Central"/>
</dbReference>
<keyword evidence="1" id="KW-0227">DNA damage</keyword>
<keyword evidence="3" id="KW-0234">DNA repair</keyword>
<dbReference type="GeneID" id="7446304"/>
<protein>
    <recommendedName>
        <fullName evidence="8">HhH-GPD domain-containing protein</fullName>
    </recommendedName>
</protein>
<keyword evidence="4" id="KW-0326">Glycosidase</keyword>
<evidence type="ECO:0000313" key="6">
    <source>
        <dbReference type="EMBL" id="EED86675.1"/>
    </source>
</evidence>
<dbReference type="Gene3D" id="1.10.340.30">
    <property type="entry name" value="Hypothetical protein, domain 2"/>
    <property type="match status" value="1"/>
</dbReference>
<evidence type="ECO:0000256" key="3">
    <source>
        <dbReference type="ARBA" id="ARBA00023204"/>
    </source>
</evidence>
<dbReference type="GO" id="GO:0005634">
    <property type="term" value="C:nucleus"/>
    <property type="evidence" value="ECO:0000318"/>
    <property type="project" value="GO_Central"/>
</dbReference>
<evidence type="ECO:0000256" key="5">
    <source>
        <dbReference type="SAM" id="MobiDB-lite"/>
    </source>
</evidence>
<dbReference type="GO" id="GO:0003906">
    <property type="term" value="F:DNA-(apurinic or apyrimidinic site) endonuclease activity"/>
    <property type="evidence" value="ECO:0000318"/>
    <property type="project" value="GO_Central"/>
</dbReference>
<dbReference type="PaxDb" id="35128-Thaps11174"/>
<reference evidence="6 7" key="2">
    <citation type="journal article" date="2008" name="Nature">
        <title>The Phaeodactylum genome reveals the evolutionary history of diatom genomes.</title>
        <authorList>
            <person name="Bowler C."/>
            <person name="Allen A.E."/>
            <person name="Badger J.H."/>
            <person name="Grimwood J."/>
            <person name="Jabbari K."/>
            <person name="Kuo A."/>
            <person name="Maheswari U."/>
            <person name="Martens C."/>
            <person name="Maumus F."/>
            <person name="Otillar R.P."/>
            <person name="Rayko E."/>
            <person name="Salamov A."/>
            <person name="Vandepoele K."/>
            <person name="Beszteri B."/>
            <person name="Gruber A."/>
            <person name="Heijde M."/>
            <person name="Katinka M."/>
            <person name="Mock T."/>
            <person name="Valentin K."/>
            <person name="Verret F."/>
            <person name="Berges J.A."/>
            <person name="Brownlee C."/>
            <person name="Cadoret J.P."/>
            <person name="Chiovitti A."/>
            <person name="Choi C.J."/>
            <person name="Coesel S."/>
            <person name="De Martino A."/>
            <person name="Detter J.C."/>
            <person name="Durkin C."/>
            <person name="Falciatore A."/>
            <person name="Fournet J."/>
            <person name="Haruta M."/>
            <person name="Huysman M.J."/>
            <person name="Jenkins B.D."/>
            <person name="Jiroutova K."/>
            <person name="Jorgensen R.E."/>
            <person name="Joubert Y."/>
            <person name="Kaplan A."/>
            <person name="Kroger N."/>
            <person name="Kroth P.G."/>
            <person name="La Roche J."/>
            <person name="Lindquist E."/>
            <person name="Lommer M."/>
            <person name="Martin-Jezequel V."/>
            <person name="Lopez P.J."/>
            <person name="Lucas S."/>
            <person name="Mangogna M."/>
            <person name="McGinnis K."/>
            <person name="Medlin L.K."/>
            <person name="Montsant A."/>
            <person name="Oudot-Le Secq M.P."/>
            <person name="Napoli C."/>
            <person name="Obornik M."/>
            <person name="Parker M.S."/>
            <person name="Petit J.L."/>
            <person name="Porcel B.M."/>
            <person name="Poulsen N."/>
            <person name="Robison M."/>
            <person name="Rychlewski L."/>
            <person name="Rynearson T.A."/>
            <person name="Schmutz J."/>
            <person name="Shapiro H."/>
            <person name="Siaut M."/>
            <person name="Stanley M."/>
            <person name="Sussman M.R."/>
            <person name="Taylor A.R."/>
            <person name="Vardi A."/>
            <person name="von Dassow P."/>
            <person name="Vyverman W."/>
            <person name="Willis A."/>
            <person name="Wyrwicz L.S."/>
            <person name="Rokhsar D.S."/>
            <person name="Weissenbach J."/>
            <person name="Armbrust E.V."/>
            <person name="Green B.R."/>
            <person name="Van de Peer Y."/>
            <person name="Grigoriev I.V."/>
        </authorList>
    </citation>
    <scope>NUCLEOTIDE SEQUENCE [LARGE SCALE GENOMIC DNA]</scope>
    <source>
        <strain evidence="6 7">CCMP1335</strain>
    </source>
</reference>
<keyword evidence="7" id="KW-1185">Reference proteome</keyword>
<dbReference type="EMBL" id="DS999419">
    <property type="protein sequence ID" value="EED86675.1"/>
    <property type="molecule type" value="Genomic_DNA"/>
</dbReference>
<feature type="region of interest" description="Disordered" evidence="5">
    <location>
        <begin position="22"/>
        <end position="149"/>
    </location>
</feature>
<organism evidence="6 7">
    <name type="scientific">Thalassiosira pseudonana</name>
    <name type="common">Marine diatom</name>
    <name type="synonym">Cyclotella nana</name>
    <dbReference type="NCBI Taxonomy" id="35128"/>
    <lineage>
        <taxon>Eukaryota</taxon>
        <taxon>Sar</taxon>
        <taxon>Stramenopiles</taxon>
        <taxon>Ochrophyta</taxon>
        <taxon>Bacillariophyta</taxon>
        <taxon>Coscinodiscophyceae</taxon>
        <taxon>Thalassiosirophycidae</taxon>
        <taxon>Thalassiosirales</taxon>
        <taxon>Thalassiosiraceae</taxon>
        <taxon>Thalassiosira</taxon>
    </lineage>
</organism>
<dbReference type="GO" id="GO:0000703">
    <property type="term" value="F:oxidized pyrimidine nucleobase lesion DNA N-glycosylase activity"/>
    <property type="evidence" value="ECO:0000318"/>
    <property type="project" value="GO_Central"/>
</dbReference>
<dbReference type="RefSeq" id="XP_002296947.1">
    <property type="nucleotide sequence ID" value="XM_002296911.1"/>
</dbReference>
<dbReference type="AlphaFoldDB" id="B8LD98"/>
<dbReference type="SUPFAM" id="SSF48150">
    <property type="entry name" value="DNA-glycosylase"/>
    <property type="match status" value="1"/>
</dbReference>
<proteinExistence type="predicted"/>
<feature type="compositionally biased region" description="Polar residues" evidence="5">
    <location>
        <begin position="178"/>
        <end position="191"/>
    </location>
</feature>
<feature type="compositionally biased region" description="Polar residues" evidence="5">
    <location>
        <begin position="234"/>
        <end position="257"/>
    </location>
</feature>
<evidence type="ECO:0000256" key="4">
    <source>
        <dbReference type="ARBA" id="ARBA00023295"/>
    </source>
</evidence>
<evidence type="ECO:0008006" key="8">
    <source>
        <dbReference type="Google" id="ProtNLM"/>
    </source>
</evidence>
<dbReference type="KEGG" id="tps:THAPSDRAFT_11174"/>